<dbReference type="PANTHER" id="PTHR30238:SF0">
    <property type="entry name" value="THYLAKOID MEMBRANE PROTEIN TERC, CHLOROPLASTIC"/>
    <property type="match status" value="1"/>
</dbReference>
<dbReference type="AlphaFoldDB" id="A0A5C4N4N2"/>
<keyword evidence="3" id="KW-1185">Reference proteome</keyword>
<keyword evidence="1" id="KW-1133">Transmembrane helix</keyword>
<keyword evidence="1" id="KW-0812">Transmembrane</keyword>
<feature type="transmembrane region" description="Helical" evidence="1">
    <location>
        <begin position="71"/>
        <end position="95"/>
    </location>
</feature>
<reference evidence="2 3" key="1">
    <citation type="submission" date="2019-06" db="EMBL/GenBank/DDBJ databases">
        <authorList>
            <person name="Jiang L."/>
        </authorList>
    </citation>
    <scope>NUCLEOTIDE SEQUENCE [LARGE SCALE GENOMIC DNA]</scope>
    <source>
        <strain evidence="2 3">YIM 48858</strain>
    </source>
</reference>
<evidence type="ECO:0000313" key="3">
    <source>
        <dbReference type="Proteomes" id="UP000305709"/>
    </source>
</evidence>
<name>A0A5C4N4N2_9RHOB</name>
<organism evidence="2 3">
    <name type="scientific">Rubellimicrobium roseum</name>
    <dbReference type="NCBI Taxonomy" id="687525"/>
    <lineage>
        <taxon>Bacteria</taxon>
        <taxon>Pseudomonadati</taxon>
        <taxon>Pseudomonadota</taxon>
        <taxon>Alphaproteobacteria</taxon>
        <taxon>Rhodobacterales</taxon>
        <taxon>Roseobacteraceae</taxon>
        <taxon>Rubellimicrobium</taxon>
    </lineage>
</organism>
<accession>A0A5C4N4N2</accession>
<feature type="transmembrane region" description="Helical" evidence="1">
    <location>
        <begin position="38"/>
        <end position="59"/>
    </location>
</feature>
<feature type="transmembrane region" description="Helical" evidence="1">
    <location>
        <begin position="6"/>
        <end position="26"/>
    </location>
</feature>
<dbReference type="Proteomes" id="UP000305709">
    <property type="component" value="Unassembled WGS sequence"/>
</dbReference>
<protein>
    <submittedName>
        <fullName evidence="2">TerC family protein</fullName>
    </submittedName>
</protein>
<dbReference type="EMBL" id="VDFV01000093">
    <property type="protein sequence ID" value="TNC59855.1"/>
    <property type="molecule type" value="Genomic_DNA"/>
</dbReference>
<feature type="non-terminal residue" evidence="2">
    <location>
        <position position="99"/>
    </location>
</feature>
<evidence type="ECO:0000313" key="2">
    <source>
        <dbReference type="EMBL" id="TNC59855.1"/>
    </source>
</evidence>
<sequence>MDATIWLWLGFAAFIGVLLAFDLGAFTKKAHAISGREALIRVGIYFIIAMIFCAGVLYYQGSEPALQFLSAYLIEYSLSIDNIFVIVLIFTHFAVPPQY</sequence>
<proteinExistence type="predicted"/>
<dbReference type="PANTHER" id="PTHR30238">
    <property type="entry name" value="MEMBRANE BOUND PREDICTED REDOX MODULATOR"/>
    <property type="match status" value="1"/>
</dbReference>
<comment type="caution">
    <text evidence="2">The sequence shown here is derived from an EMBL/GenBank/DDBJ whole genome shotgun (WGS) entry which is preliminary data.</text>
</comment>
<gene>
    <name evidence="2" type="ORF">FHG71_22520</name>
</gene>
<keyword evidence="1" id="KW-0472">Membrane</keyword>
<evidence type="ECO:0000256" key="1">
    <source>
        <dbReference type="SAM" id="Phobius"/>
    </source>
</evidence>